<comment type="caution">
    <text evidence="1">The sequence shown here is derived from an EMBL/GenBank/DDBJ whole genome shotgun (WGS) entry which is preliminary data.</text>
</comment>
<dbReference type="AlphaFoldDB" id="A0A3M0JIA3"/>
<name>A0A3M0JIA3_HIRRU</name>
<evidence type="ECO:0000313" key="2">
    <source>
        <dbReference type="Proteomes" id="UP000269221"/>
    </source>
</evidence>
<gene>
    <name evidence="1" type="ORF">DUI87_23034</name>
</gene>
<dbReference type="EMBL" id="QRBI01000144">
    <property type="protein sequence ID" value="RMC00425.1"/>
    <property type="molecule type" value="Genomic_DNA"/>
</dbReference>
<reference evidence="1 2" key="1">
    <citation type="submission" date="2018-07" db="EMBL/GenBank/DDBJ databases">
        <title>A high quality draft genome assembly of the barn swallow (H. rustica rustica).</title>
        <authorList>
            <person name="Formenti G."/>
            <person name="Chiara M."/>
            <person name="Poveda L."/>
            <person name="Francoijs K.-J."/>
            <person name="Bonisoli-Alquati A."/>
            <person name="Canova L."/>
            <person name="Gianfranceschi L."/>
            <person name="Horner D.S."/>
            <person name="Saino N."/>
        </authorList>
    </citation>
    <scope>NUCLEOTIDE SEQUENCE [LARGE SCALE GENOMIC DNA]</scope>
    <source>
        <strain evidence="1">Chelidonia</strain>
        <tissue evidence="1">Blood</tissue>
    </source>
</reference>
<sequence length="115" mass="12929">MFWQQGGYNEGFCEVLLETSPIYIGIGTMPVTSKMELPLAEPISDSCNASGIMYLRRMKKTAALQQFFPFSWETELRIYKGNISTDTMVSEEAGEVVLQALRNLLVAHAKTMVRT</sequence>
<evidence type="ECO:0000313" key="1">
    <source>
        <dbReference type="EMBL" id="RMC00425.1"/>
    </source>
</evidence>
<keyword evidence="2" id="KW-1185">Reference proteome</keyword>
<dbReference type="Proteomes" id="UP000269221">
    <property type="component" value="Unassembled WGS sequence"/>
</dbReference>
<proteinExistence type="predicted"/>
<protein>
    <submittedName>
        <fullName evidence="1">Uncharacterized protein</fullName>
    </submittedName>
</protein>
<organism evidence="1 2">
    <name type="scientific">Hirundo rustica rustica</name>
    <dbReference type="NCBI Taxonomy" id="333673"/>
    <lineage>
        <taxon>Eukaryota</taxon>
        <taxon>Metazoa</taxon>
        <taxon>Chordata</taxon>
        <taxon>Craniata</taxon>
        <taxon>Vertebrata</taxon>
        <taxon>Euteleostomi</taxon>
        <taxon>Archelosauria</taxon>
        <taxon>Archosauria</taxon>
        <taxon>Dinosauria</taxon>
        <taxon>Saurischia</taxon>
        <taxon>Theropoda</taxon>
        <taxon>Coelurosauria</taxon>
        <taxon>Aves</taxon>
        <taxon>Neognathae</taxon>
        <taxon>Neoaves</taxon>
        <taxon>Telluraves</taxon>
        <taxon>Australaves</taxon>
        <taxon>Passeriformes</taxon>
        <taxon>Sylvioidea</taxon>
        <taxon>Hirundinidae</taxon>
        <taxon>Hirundo</taxon>
    </lineage>
</organism>
<accession>A0A3M0JIA3</accession>